<dbReference type="Gene3D" id="2.180.10.10">
    <property type="entry name" value="RHS repeat-associated core"/>
    <property type="match status" value="2"/>
</dbReference>
<feature type="chain" id="PRO_5003601918" evidence="2">
    <location>
        <begin position="29"/>
        <end position="2292"/>
    </location>
</feature>
<dbReference type="Pfam" id="PF07591">
    <property type="entry name" value="PT-HINT"/>
    <property type="match status" value="1"/>
</dbReference>
<dbReference type="NCBIfam" id="TIGR01643">
    <property type="entry name" value="YD_repeat_2x"/>
    <property type="match status" value="2"/>
</dbReference>
<dbReference type="InterPro" id="IPR050708">
    <property type="entry name" value="T6SS_VgrG/RHS"/>
</dbReference>
<name>H5XNX9_9PSEU</name>
<protein>
    <submittedName>
        <fullName evidence="4">RHS repeat-associated core domain protein</fullName>
    </submittedName>
</protein>
<dbReference type="Proteomes" id="UP000002791">
    <property type="component" value="Chromosome"/>
</dbReference>
<dbReference type="eggNOG" id="COG3209">
    <property type="taxonomic scope" value="Bacteria"/>
</dbReference>
<dbReference type="InterPro" id="IPR006530">
    <property type="entry name" value="YD"/>
</dbReference>
<keyword evidence="5" id="KW-1185">Reference proteome</keyword>
<evidence type="ECO:0000313" key="5">
    <source>
        <dbReference type="Proteomes" id="UP000002791"/>
    </source>
</evidence>
<keyword evidence="2" id="KW-0732">Signal</keyword>
<dbReference type="InterPro" id="IPR031325">
    <property type="entry name" value="RHS_repeat"/>
</dbReference>
<sequence>MRVSRFARRSLVLVLSVSLLGSLSPAVAAPPGIDTDQKLPPLQQERSVPGEPVTINPLPGSETAKKAIDTMPQPVWPGSDHAVVDFATAKAATQSRGERTPAYHRAGKLPVSVGLPDTAAAGTATTKSGPGKVKVETFDQETAAKLGLRGMLLQVSDAGGTAGDTVSVQVDYSEFAAAYGANYGSRLRLVRLPECALESPQKSECRAGEPVKSTNDERDGTVTADVDLPDTKEAGVLLAVAAEAQSSGGTFTATKLAPSSSWSAGGSSGAFSFSYPLVMPPSPGEDAPNVSLQYSSASLDGRTSATNNQASVVGDGWSLAAGGYIERQYKACSQDLNGNQGTRETGDLCWASDNATMMLGGVSTELVRDEDTGRWRPKSDDGSRIERLFGADNGDNNGEHWKVTTKDGTQHFLGVDRMPGWQEGDPETSSAWTVPVFGNHAGEPCHAESYADSWCRQAWRWNLDYSIDPQGNVTTFYYGAESNYYGRDMDADSGTRYVRGGYLDRIEYGLRDDDFFGGAAARVRFTMAERCLPSDGVSCEPDALTEDTAESWPDVPFDRICAADESCEYRTSPSFFTRKRLTKITTQVNDGSEWRSVDSWTLRHSFPESGDGLAPALWLKGIKRTGHVGGTESVPEMVFGGHSMENRVDAAEGIAPLTRYRLTDIRNESGGHTEIKYSGPECVRGTNMPDKPETNTMRCYPVWWSPEHAPEPMLDWFHKYVVTAVIEDDRTGGSALRKTAYEYLGGGAWRFDDREFLKPEHRTWSSWRGYGRVRTIVGEPGTTQSVTETLYLRGMDGDTLPGDGKRDVWVEDSEGGRIEDHDRLAGFARETLQYDGDKVVSASVTDPWLHGPTATDGDDEAFALAAAGVRGRELLEDGTWRRTEVSRTYDDHGLVTEVDDAGDVAVEGDEKCTRTSYARNTDAWMLNYISQAREVALPCSAGEGEGNDVISDVRNLYDGQEFGAAPTRGEITAVQRWDGERYQVSAETTYDAYGRITSRTDASGATTSIDYVPDTGPTTKVVTTNPLGHTSTTELEPAWGEPLVETGPNGERSEAAYDPLGRLVQAWLPGRSRADGESPNVKYEYHYRTDAATVVATHSIRQDGQYNTSYTLYDGFLRERQTQLPASGGNGDIPSDPRDDDGSTGTSGLGRIITDTWYDSRGLAWKVNDTYFNAEAPSDVLFGVGDEAVPHQTVTEFDALERPTAVIFRKLGEEQWRSTTTYGGDRVHVDPPDGDTPTTVIRNAQGEMVERRQYHGDEPSGEFDATTYDYTPRGELKSVTDPAGNTWSYSYDVLSRKISSHDPDSGTTTYVYDELDQLVSTTDERGKTLAYTYDELGRRTAMFEGGPDGTKVAEWTYDTLKKGLPTASTRFVDGHAYTKKVAWYDEQNRVTSEQVIIPEAEDELAGTYTFRTSYVKNTDLVDSRTMPAAGGLVTEKVYHDYNELGLPTKTYGIDTYAQEHLYSPYGETLRLTIGEGSRRAWVTNYFTEGARRLDQTILDRNTETGYRVADRRYSYDPAGNITSIANAPKDGPRDVQCFSYDYLRRLTSAHTPASGDCAAEPSVAGLGGAAPYWVEFAYDESGNRLSEVRHEVEGDTTRTYEYPSAGQAQPHTLTAVTQAGPGGTSRDEFAYDAVGNTVSRTVSGDTQLLEWNAESRVERVEHADGSQSSYVYDADGNRLLTRDPKRTVLFLPGMELTLDTGSGEVTGKRFYEHAGTTVAVRSSAGGLTMLFGDHQGTTTESIEAESGLSVSRRYFTPFGAPRGEQPGSWPTDHGFVGGTADVTGLTHLGAREYDPTLGRFISVDPIMDLTDPQQMHGYAYSNNSPVTFSDPSGLLMGAACGPDGVLCGRPAWMDRQDYIETRSYWMRWRGDSPAVVASFQRLAREKYAPHIAREQVLAEKGISAAEYEEMRALANSKQSFFDYVLAQLPELAADLTGLSDIQDCFSGSLGSCVSAIIGAIPISKLRYAGKIVGAVRDAFRWQDRVEAARRSFPKLTAAIEKGINKLRRSPGCNSFALGTRVLLADGSTKPIEEVELGDRVVATDPETGESGPQKVVATIVGHGEKELVEVTVDVDGEAGDAVETITATAEHPFWVDDPGRLLQPALDGPWGEGPGWYDAEDLDPGDQLRTPTGDKVRVVDLRGYTATTTVHNLTINGTHTYHVVTEETPILVHNAGECPVTGLPHGELGESATLQRLQNEGYSNITREVYFKTSKGNKFRADFVAQDRSGNWTAVEVKTGKGSLTDNQALGYSELGHGGAVLNTSRVPGLRKGSTVTMGVEVDLWRCPACDP</sequence>
<proteinExistence type="predicted"/>
<dbReference type="eggNOG" id="COG1372">
    <property type="taxonomic scope" value="Bacteria"/>
</dbReference>
<dbReference type="EMBL" id="CM001440">
    <property type="protein sequence ID" value="EHR63228.1"/>
    <property type="molecule type" value="Genomic_DNA"/>
</dbReference>
<accession>H5XNX9</accession>
<dbReference type="InterPro" id="IPR022385">
    <property type="entry name" value="Rhs_assc_core"/>
</dbReference>
<dbReference type="RefSeq" id="WP_005459423.1">
    <property type="nucleotide sequence ID" value="NZ_CM001440.1"/>
</dbReference>
<feature type="region of interest" description="Disordered" evidence="1">
    <location>
        <begin position="1123"/>
        <end position="1148"/>
    </location>
</feature>
<dbReference type="HOGENOM" id="CLU_000662_1_0_11"/>
<feature type="signal peptide" evidence="2">
    <location>
        <begin position="1"/>
        <end position="28"/>
    </location>
</feature>
<feature type="region of interest" description="Disordered" evidence="1">
    <location>
        <begin position="29"/>
        <end position="62"/>
    </location>
</feature>
<dbReference type="SMART" id="SM00306">
    <property type="entry name" value="HintN"/>
    <property type="match status" value="1"/>
</dbReference>
<dbReference type="InterPro" id="IPR036844">
    <property type="entry name" value="Hint_dom_sf"/>
</dbReference>
<evidence type="ECO:0000256" key="1">
    <source>
        <dbReference type="SAM" id="MobiDB-lite"/>
    </source>
</evidence>
<dbReference type="STRING" id="882082.SaccyDRAFT_4418"/>
<gene>
    <name evidence="4" type="ORF">SaccyDRAFT_4418</name>
</gene>
<dbReference type="PANTHER" id="PTHR32305:SF17">
    <property type="entry name" value="TRNA NUCLEASE WAPA"/>
    <property type="match status" value="1"/>
</dbReference>
<dbReference type="SUPFAM" id="SSF51294">
    <property type="entry name" value="Hedgehog/intein (Hint) domain"/>
    <property type="match status" value="1"/>
</dbReference>
<organism evidence="4 5">
    <name type="scientific">Saccharomonospora cyanea NA-134</name>
    <dbReference type="NCBI Taxonomy" id="882082"/>
    <lineage>
        <taxon>Bacteria</taxon>
        <taxon>Bacillati</taxon>
        <taxon>Actinomycetota</taxon>
        <taxon>Actinomycetes</taxon>
        <taxon>Pseudonocardiales</taxon>
        <taxon>Pseudonocardiaceae</taxon>
        <taxon>Saccharomonospora</taxon>
    </lineage>
</organism>
<dbReference type="Gene3D" id="2.170.16.10">
    <property type="entry name" value="Hedgehog/Intein (Hint) domain"/>
    <property type="match status" value="1"/>
</dbReference>
<dbReference type="PANTHER" id="PTHR32305">
    <property type="match status" value="1"/>
</dbReference>
<dbReference type="NCBIfam" id="TIGR03696">
    <property type="entry name" value="Rhs_assc_core"/>
    <property type="match status" value="1"/>
</dbReference>
<feature type="region of interest" description="Disordered" evidence="1">
    <location>
        <begin position="206"/>
        <end position="225"/>
    </location>
</feature>
<evidence type="ECO:0000313" key="4">
    <source>
        <dbReference type="EMBL" id="EHR63228.1"/>
    </source>
</evidence>
<evidence type="ECO:0000259" key="3">
    <source>
        <dbReference type="SMART" id="SM00306"/>
    </source>
</evidence>
<feature type="domain" description="Hint" evidence="3">
    <location>
        <begin position="2012"/>
        <end position="2132"/>
    </location>
</feature>
<reference evidence="4 5" key="1">
    <citation type="submission" date="2011-11" db="EMBL/GenBank/DDBJ databases">
        <title>The Noncontiguous Finished sequence of Saccharomonospora cyanea NA-134.</title>
        <authorList>
            <consortium name="US DOE Joint Genome Institute"/>
            <person name="Lucas S."/>
            <person name="Han J."/>
            <person name="Lapidus A."/>
            <person name="Cheng J.-F."/>
            <person name="Goodwin L."/>
            <person name="Pitluck S."/>
            <person name="Peters L."/>
            <person name="Ovchinnikova G."/>
            <person name="Lu M."/>
            <person name="Detter J.C."/>
            <person name="Han C."/>
            <person name="Tapia R."/>
            <person name="Land M."/>
            <person name="Hauser L."/>
            <person name="Kyrpides N."/>
            <person name="Ivanova N."/>
            <person name="Pagani I."/>
            <person name="Brambilla E.-M."/>
            <person name="Klenk H.-P."/>
            <person name="Woyke T."/>
        </authorList>
    </citation>
    <scope>NUCLEOTIDE SEQUENCE [LARGE SCALE GENOMIC DNA]</scope>
    <source>
        <strain evidence="4 5">NA-134</strain>
    </source>
</reference>
<evidence type="ECO:0000256" key="2">
    <source>
        <dbReference type="SAM" id="SignalP"/>
    </source>
</evidence>
<feature type="compositionally biased region" description="Basic and acidic residues" evidence="1">
    <location>
        <begin position="206"/>
        <end position="220"/>
    </location>
</feature>
<dbReference type="CDD" id="cd00081">
    <property type="entry name" value="Hint"/>
    <property type="match status" value="1"/>
</dbReference>
<dbReference type="InterPro" id="IPR003587">
    <property type="entry name" value="Hint_dom_N"/>
</dbReference>
<dbReference type="Pfam" id="PF05593">
    <property type="entry name" value="RHS_repeat"/>
    <property type="match status" value="2"/>
</dbReference>